<dbReference type="GO" id="GO:0005524">
    <property type="term" value="F:ATP binding"/>
    <property type="evidence" value="ECO:0007669"/>
    <property type="project" value="InterPro"/>
</dbReference>
<keyword evidence="3" id="KW-1185">Reference proteome</keyword>
<feature type="domain" description="Protein kinase" evidence="1">
    <location>
        <begin position="14"/>
        <end position="182"/>
    </location>
</feature>
<comment type="caution">
    <text evidence="2">The sequence shown here is derived from an EMBL/GenBank/DDBJ whole genome shotgun (WGS) entry which is preliminary data.</text>
</comment>
<evidence type="ECO:0000259" key="1">
    <source>
        <dbReference type="PROSITE" id="PS50011"/>
    </source>
</evidence>
<dbReference type="Proteomes" id="UP000019478">
    <property type="component" value="Unassembled WGS sequence"/>
</dbReference>
<organism evidence="2 3">
    <name type="scientific">Capronia epimyces CBS 606.96</name>
    <dbReference type="NCBI Taxonomy" id="1182542"/>
    <lineage>
        <taxon>Eukaryota</taxon>
        <taxon>Fungi</taxon>
        <taxon>Dikarya</taxon>
        <taxon>Ascomycota</taxon>
        <taxon>Pezizomycotina</taxon>
        <taxon>Eurotiomycetes</taxon>
        <taxon>Chaetothyriomycetidae</taxon>
        <taxon>Chaetothyriales</taxon>
        <taxon>Herpotrichiellaceae</taxon>
        <taxon>Capronia</taxon>
    </lineage>
</organism>
<protein>
    <recommendedName>
        <fullName evidence="1">Protein kinase domain-containing protein</fullName>
    </recommendedName>
</protein>
<dbReference type="HOGENOM" id="CLU_1481797_0_0_1"/>
<dbReference type="InterPro" id="IPR000719">
    <property type="entry name" value="Prot_kinase_dom"/>
</dbReference>
<dbReference type="GO" id="GO:0004672">
    <property type="term" value="F:protein kinase activity"/>
    <property type="evidence" value="ECO:0007669"/>
    <property type="project" value="InterPro"/>
</dbReference>
<dbReference type="SUPFAM" id="SSF56112">
    <property type="entry name" value="Protein kinase-like (PK-like)"/>
    <property type="match status" value="1"/>
</dbReference>
<dbReference type="EMBL" id="AMGY01000009">
    <property type="protein sequence ID" value="EXJ78091.1"/>
    <property type="molecule type" value="Genomic_DNA"/>
</dbReference>
<dbReference type="PROSITE" id="PS50011">
    <property type="entry name" value="PROTEIN_KINASE_DOM"/>
    <property type="match status" value="1"/>
</dbReference>
<dbReference type="RefSeq" id="XP_007737536.1">
    <property type="nucleotide sequence ID" value="XM_007739346.1"/>
</dbReference>
<dbReference type="Pfam" id="PF00069">
    <property type="entry name" value="Pkinase"/>
    <property type="match status" value="1"/>
</dbReference>
<evidence type="ECO:0000313" key="3">
    <source>
        <dbReference type="Proteomes" id="UP000019478"/>
    </source>
</evidence>
<proteinExistence type="predicted"/>
<name>W9XM87_9EURO</name>
<sequence length="182" mass="20251">MTIIAEFVHLDGTRVTEKIIGVGGTGILIQQGQRALKIPRLSRDIGNDGFGLPLVIIDESSTPKEGDYDIRADLLLSLEHEKAIDRRLGNHHGIVRCHNLSSTSMSTSFTSTSTDHSIMMDLMANGDLRHYLAEFPRPDSNQILSWLTTMAQTLTYIHDRRVIVADIRLDNLLVDENLASLC</sequence>
<gene>
    <name evidence="2" type="ORF">A1O3_09252</name>
</gene>
<dbReference type="STRING" id="1182542.W9XM87"/>
<dbReference type="GeneID" id="19173336"/>
<dbReference type="InterPro" id="IPR011009">
    <property type="entry name" value="Kinase-like_dom_sf"/>
</dbReference>
<dbReference type="AlphaFoldDB" id="W9XM87"/>
<evidence type="ECO:0000313" key="2">
    <source>
        <dbReference type="EMBL" id="EXJ78091.1"/>
    </source>
</evidence>
<dbReference type="Gene3D" id="1.10.510.10">
    <property type="entry name" value="Transferase(Phosphotransferase) domain 1"/>
    <property type="match status" value="1"/>
</dbReference>
<dbReference type="OrthoDB" id="1668230at2759"/>
<accession>W9XM87</accession>
<reference evidence="2 3" key="1">
    <citation type="submission" date="2013-03" db="EMBL/GenBank/DDBJ databases">
        <title>The Genome Sequence of Capronia epimyces CBS 606.96.</title>
        <authorList>
            <consortium name="The Broad Institute Genomics Platform"/>
            <person name="Cuomo C."/>
            <person name="de Hoog S."/>
            <person name="Gorbushina A."/>
            <person name="Walker B."/>
            <person name="Young S.K."/>
            <person name="Zeng Q."/>
            <person name="Gargeya S."/>
            <person name="Fitzgerald M."/>
            <person name="Haas B."/>
            <person name="Abouelleil A."/>
            <person name="Allen A.W."/>
            <person name="Alvarado L."/>
            <person name="Arachchi H.M."/>
            <person name="Berlin A.M."/>
            <person name="Chapman S.B."/>
            <person name="Gainer-Dewar J."/>
            <person name="Goldberg J."/>
            <person name="Griggs A."/>
            <person name="Gujja S."/>
            <person name="Hansen M."/>
            <person name="Howarth C."/>
            <person name="Imamovic A."/>
            <person name="Ireland A."/>
            <person name="Larimer J."/>
            <person name="McCowan C."/>
            <person name="Murphy C."/>
            <person name="Pearson M."/>
            <person name="Poon T.W."/>
            <person name="Priest M."/>
            <person name="Roberts A."/>
            <person name="Saif S."/>
            <person name="Shea T."/>
            <person name="Sisk P."/>
            <person name="Sykes S."/>
            <person name="Wortman J."/>
            <person name="Nusbaum C."/>
            <person name="Birren B."/>
        </authorList>
    </citation>
    <scope>NUCLEOTIDE SEQUENCE [LARGE SCALE GENOMIC DNA]</scope>
    <source>
        <strain evidence="2 3">CBS 606.96</strain>
    </source>
</reference>